<dbReference type="EMBL" id="JAZHXI010000013">
    <property type="protein sequence ID" value="KAL2064945.1"/>
    <property type="molecule type" value="Genomic_DNA"/>
</dbReference>
<feature type="transmembrane region" description="Helical" evidence="4">
    <location>
        <begin position="163"/>
        <end position="182"/>
    </location>
</feature>
<feature type="transmembrane region" description="Helical" evidence="4">
    <location>
        <begin position="220"/>
        <end position="239"/>
    </location>
</feature>
<dbReference type="Pfam" id="PF07690">
    <property type="entry name" value="MFS_1"/>
    <property type="match status" value="1"/>
</dbReference>
<dbReference type="Gene3D" id="1.20.1250.20">
    <property type="entry name" value="MFS general substrate transporter like domains"/>
    <property type="match status" value="2"/>
</dbReference>
<feature type="transmembrane region" description="Helical" evidence="4">
    <location>
        <begin position="188"/>
        <end position="213"/>
    </location>
</feature>
<dbReference type="InterPro" id="IPR011701">
    <property type="entry name" value="MFS"/>
</dbReference>
<feature type="transmembrane region" description="Helical" evidence="4">
    <location>
        <begin position="358"/>
        <end position="378"/>
    </location>
</feature>
<dbReference type="InterPro" id="IPR050327">
    <property type="entry name" value="Proton-linked_MCT"/>
</dbReference>
<feature type="transmembrane region" description="Helical" evidence="4">
    <location>
        <begin position="423"/>
        <end position="442"/>
    </location>
</feature>
<evidence type="ECO:0000256" key="2">
    <source>
        <dbReference type="ARBA" id="ARBA00006727"/>
    </source>
</evidence>
<feature type="transmembrane region" description="Helical" evidence="4">
    <location>
        <begin position="384"/>
        <end position="402"/>
    </location>
</feature>
<feature type="transmembrane region" description="Helical" evidence="4">
    <location>
        <begin position="251"/>
        <end position="271"/>
    </location>
</feature>
<evidence type="ECO:0000256" key="3">
    <source>
        <dbReference type="SAM" id="MobiDB-lite"/>
    </source>
</evidence>
<evidence type="ECO:0000313" key="5">
    <source>
        <dbReference type="EMBL" id="KAL2064945.1"/>
    </source>
</evidence>
<dbReference type="InterPro" id="IPR036259">
    <property type="entry name" value="MFS_trans_sf"/>
</dbReference>
<feature type="transmembrane region" description="Helical" evidence="4">
    <location>
        <begin position="292"/>
        <end position="317"/>
    </location>
</feature>
<keyword evidence="6" id="KW-1185">Reference proteome</keyword>
<comment type="subcellular location">
    <subcellularLocation>
        <location evidence="1">Membrane</location>
        <topology evidence="1">Multi-pass membrane protein</topology>
    </subcellularLocation>
</comment>
<name>A0ABR4C5J7_9HELO</name>
<feature type="transmembrane region" description="Helical" evidence="4">
    <location>
        <begin position="448"/>
        <end position="470"/>
    </location>
</feature>
<dbReference type="SUPFAM" id="SSF103473">
    <property type="entry name" value="MFS general substrate transporter"/>
    <property type="match status" value="1"/>
</dbReference>
<gene>
    <name evidence="5" type="ORF">VTL71DRAFT_4085</name>
</gene>
<feature type="transmembrane region" description="Helical" evidence="4">
    <location>
        <begin position="329"/>
        <end position="351"/>
    </location>
</feature>
<sequence>MVDINEKPYLIVDAEKGLVDGKTAVIVRSDDSGTATPLPNEHDAALPELSTRQSRRSYNSFPGSALSKVLSLLFKKSHLEPAVNDLPPDGGLQAWAVVFFAHQTGFNTFGFLNSYGVLQNHYVTTLNLPPSTISWIGSLNAFLMLVLGAFSGRLSDAGYFHQLFFLGTALQIIGYFTAAISTTYWQVLLSHGVCLGIAGGLVFVPTMSIAGTYFSKKRPFALAIVALGNSVGGLVFAAILQNVLPSLGYAWAMRICGFVVMATSIPANFVLKPMKLRRTKGPIFEWGAFKELEYSLFCTAMFLTFMGMWVPVFYLGSFGRNIIGIDNKAAASLILIINGVGVAGRVIPALLASKLGPLNLMIPLTFLPALILFCWASVHTQASLLLFDIFYGFLMASGQGMLPPSLGSLTKDLSKMGVRFGMVFSICGFALLIGQPLAGALIEANGGGYLYAQMYAGTCMMLGVIFMVATRTRIVGFDLKVKI</sequence>
<proteinExistence type="inferred from homology"/>
<reference evidence="5 6" key="1">
    <citation type="journal article" date="2024" name="Commun. Biol.">
        <title>Comparative genomic analysis of thermophilic fungi reveals convergent evolutionary adaptations and gene losses.</title>
        <authorList>
            <person name="Steindorff A.S."/>
            <person name="Aguilar-Pontes M.V."/>
            <person name="Robinson A.J."/>
            <person name="Andreopoulos B."/>
            <person name="LaButti K."/>
            <person name="Kuo A."/>
            <person name="Mondo S."/>
            <person name="Riley R."/>
            <person name="Otillar R."/>
            <person name="Haridas S."/>
            <person name="Lipzen A."/>
            <person name="Grimwood J."/>
            <person name="Schmutz J."/>
            <person name="Clum A."/>
            <person name="Reid I.D."/>
            <person name="Moisan M.C."/>
            <person name="Butler G."/>
            <person name="Nguyen T.T.M."/>
            <person name="Dewar K."/>
            <person name="Conant G."/>
            <person name="Drula E."/>
            <person name="Henrissat B."/>
            <person name="Hansel C."/>
            <person name="Singer S."/>
            <person name="Hutchinson M.I."/>
            <person name="de Vries R.P."/>
            <person name="Natvig D.O."/>
            <person name="Powell A.J."/>
            <person name="Tsang A."/>
            <person name="Grigoriev I.V."/>
        </authorList>
    </citation>
    <scope>NUCLEOTIDE SEQUENCE [LARGE SCALE GENOMIC DNA]</scope>
    <source>
        <strain evidence="5 6">CBS 494.80</strain>
    </source>
</reference>
<comment type="similarity">
    <text evidence="2">Belongs to the major facilitator superfamily. Monocarboxylate porter (TC 2.A.1.13) family.</text>
</comment>
<evidence type="ECO:0000256" key="4">
    <source>
        <dbReference type="SAM" id="Phobius"/>
    </source>
</evidence>
<feature type="region of interest" description="Disordered" evidence="3">
    <location>
        <begin position="30"/>
        <end position="51"/>
    </location>
</feature>
<dbReference type="Proteomes" id="UP001595075">
    <property type="component" value="Unassembled WGS sequence"/>
</dbReference>
<evidence type="ECO:0000256" key="1">
    <source>
        <dbReference type="ARBA" id="ARBA00004141"/>
    </source>
</evidence>
<feature type="transmembrane region" description="Helical" evidence="4">
    <location>
        <begin position="133"/>
        <end position="151"/>
    </location>
</feature>
<organism evidence="5 6">
    <name type="scientific">Oculimacula yallundae</name>
    <dbReference type="NCBI Taxonomy" id="86028"/>
    <lineage>
        <taxon>Eukaryota</taxon>
        <taxon>Fungi</taxon>
        <taxon>Dikarya</taxon>
        <taxon>Ascomycota</taxon>
        <taxon>Pezizomycotina</taxon>
        <taxon>Leotiomycetes</taxon>
        <taxon>Helotiales</taxon>
        <taxon>Ploettnerulaceae</taxon>
        <taxon>Oculimacula</taxon>
    </lineage>
</organism>
<keyword evidence="4" id="KW-0472">Membrane</keyword>
<dbReference type="PANTHER" id="PTHR11360">
    <property type="entry name" value="MONOCARBOXYLATE TRANSPORTER"/>
    <property type="match status" value="1"/>
</dbReference>
<evidence type="ECO:0000313" key="6">
    <source>
        <dbReference type="Proteomes" id="UP001595075"/>
    </source>
</evidence>
<accession>A0ABR4C5J7</accession>
<protein>
    <submittedName>
        <fullName evidence="5">Uncharacterized protein</fullName>
    </submittedName>
</protein>
<comment type="caution">
    <text evidence="5">The sequence shown here is derived from an EMBL/GenBank/DDBJ whole genome shotgun (WGS) entry which is preliminary data.</text>
</comment>
<keyword evidence="4" id="KW-0812">Transmembrane</keyword>
<keyword evidence="4" id="KW-1133">Transmembrane helix</keyword>
<dbReference type="PANTHER" id="PTHR11360:SF130">
    <property type="entry name" value="MAJOR FACILITATOR SUPERFAMILY (MFS) PROFILE DOMAIN-CONTAINING PROTEIN-RELATED"/>
    <property type="match status" value="1"/>
</dbReference>